<dbReference type="Proteomes" id="UP000598997">
    <property type="component" value="Unassembled WGS sequence"/>
</dbReference>
<organism evidence="1 2">
    <name type="scientific">Croceicoccus pelagius</name>
    <dbReference type="NCBI Taxonomy" id="1703341"/>
    <lineage>
        <taxon>Bacteria</taxon>
        <taxon>Pseudomonadati</taxon>
        <taxon>Pseudomonadota</taxon>
        <taxon>Alphaproteobacteria</taxon>
        <taxon>Sphingomonadales</taxon>
        <taxon>Erythrobacteraceae</taxon>
        <taxon>Croceicoccus</taxon>
    </lineage>
</organism>
<accession>A0A916YJ40</accession>
<dbReference type="OrthoDB" id="10001116at2"/>
<name>A0A916YJ40_9SPHN</name>
<comment type="caution">
    <text evidence="1">The sequence shown here is derived from an EMBL/GenBank/DDBJ whole genome shotgun (WGS) entry which is preliminary data.</text>
</comment>
<dbReference type="EMBL" id="BMIO01000006">
    <property type="protein sequence ID" value="GGD47242.1"/>
    <property type="molecule type" value="Genomic_DNA"/>
</dbReference>
<proteinExistence type="predicted"/>
<sequence length="60" mass="6747">MFPAICRRKAPASFLTDEKTRNRFWRGIAKPTANHRKFIFAALAVEAAWLAEIVASRGVS</sequence>
<keyword evidence="2" id="KW-1185">Reference proteome</keyword>
<evidence type="ECO:0000313" key="2">
    <source>
        <dbReference type="Proteomes" id="UP000598997"/>
    </source>
</evidence>
<reference evidence="1 2" key="1">
    <citation type="journal article" date="2014" name="Int. J. Syst. Evol. Microbiol.">
        <title>Complete genome sequence of Corynebacterium casei LMG S-19264T (=DSM 44701T), isolated from a smear-ripened cheese.</title>
        <authorList>
            <consortium name="US DOE Joint Genome Institute (JGI-PGF)"/>
            <person name="Walter F."/>
            <person name="Albersmeier A."/>
            <person name="Kalinowski J."/>
            <person name="Ruckert C."/>
        </authorList>
    </citation>
    <scope>NUCLEOTIDE SEQUENCE [LARGE SCALE GENOMIC DNA]</scope>
    <source>
        <strain evidence="1 2">CGMCC 1.15358</strain>
    </source>
</reference>
<dbReference type="RefSeq" id="WP_066761641.1">
    <property type="nucleotide sequence ID" value="NZ_BMIO01000006.1"/>
</dbReference>
<evidence type="ECO:0000313" key="1">
    <source>
        <dbReference type="EMBL" id="GGD47242.1"/>
    </source>
</evidence>
<protein>
    <submittedName>
        <fullName evidence="1">Uncharacterized protein</fullName>
    </submittedName>
</protein>
<gene>
    <name evidence="1" type="ORF">GCM10010989_21890</name>
</gene>
<dbReference type="AlphaFoldDB" id="A0A916YJ40"/>